<dbReference type="EMBL" id="BT085251">
    <property type="protein sequence ID" value="ACR35604.1"/>
    <property type="molecule type" value="mRNA"/>
</dbReference>
<evidence type="ECO:0000313" key="1">
    <source>
        <dbReference type="EMBL" id="ACR35604.1"/>
    </source>
</evidence>
<accession>C4J354</accession>
<dbReference type="AlphaFoldDB" id="C4J354"/>
<reference evidence="1" key="2">
    <citation type="submission" date="2012-06" db="EMBL/GenBank/DDBJ databases">
        <authorList>
            <person name="Yu Y."/>
            <person name="Currie J."/>
            <person name="Lomeli R."/>
            <person name="Angelova A."/>
            <person name="Collura K."/>
            <person name="Wissotski M."/>
            <person name="Campos D."/>
            <person name="Kudrna D."/>
            <person name="Golser W."/>
            <person name="Ashely E."/>
            <person name="Descour A."/>
            <person name="Fernandes J."/>
            <person name="Soderlund C."/>
            <person name="Walbot V."/>
        </authorList>
    </citation>
    <scope>NUCLEOTIDE SEQUENCE</scope>
    <source>
        <strain evidence="1">B73</strain>
    </source>
</reference>
<protein>
    <submittedName>
        <fullName evidence="1">Uncharacterized protein</fullName>
    </submittedName>
</protein>
<proteinExistence type="evidence at transcript level"/>
<organism evidence="1">
    <name type="scientific">Zea mays</name>
    <name type="common">Maize</name>
    <dbReference type="NCBI Taxonomy" id="4577"/>
    <lineage>
        <taxon>Eukaryota</taxon>
        <taxon>Viridiplantae</taxon>
        <taxon>Streptophyta</taxon>
        <taxon>Embryophyta</taxon>
        <taxon>Tracheophyta</taxon>
        <taxon>Spermatophyta</taxon>
        <taxon>Magnoliopsida</taxon>
        <taxon>Liliopsida</taxon>
        <taxon>Poales</taxon>
        <taxon>Poaceae</taxon>
        <taxon>PACMAD clade</taxon>
        <taxon>Panicoideae</taxon>
        <taxon>Andropogonodae</taxon>
        <taxon>Andropogoneae</taxon>
        <taxon>Tripsacinae</taxon>
        <taxon>Zea</taxon>
    </lineage>
</organism>
<sequence>MSDCPVASAASIRSKNSLTNFTIPCTASARLSCLACLATAKLRICVTSVASAAAVSCPTSRLLLIVNRQASALFRSLLCIARSNSSLLDIPGK</sequence>
<reference evidence="1" key="1">
    <citation type="journal article" date="2009" name="PLoS Genet.">
        <title>Sequencing, mapping, and analysis of 27,455 maize full-length cDNAs.</title>
        <authorList>
            <person name="Soderlund C."/>
            <person name="Descour A."/>
            <person name="Kudrna D."/>
            <person name="Bomhoff M."/>
            <person name="Boyd L."/>
            <person name="Currie J."/>
            <person name="Angelova A."/>
            <person name="Collura K."/>
            <person name="Wissotski M."/>
            <person name="Ashley E."/>
            <person name="Morrow D."/>
            <person name="Fernandes J."/>
            <person name="Walbot V."/>
            <person name="Yu Y."/>
        </authorList>
    </citation>
    <scope>NUCLEOTIDE SEQUENCE</scope>
    <source>
        <strain evidence="1">B73</strain>
    </source>
</reference>
<name>C4J354_MAIZE</name>